<dbReference type="Pfam" id="PF24737">
    <property type="entry name" value="DUF7688"/>
    <property type="match status" value="1"/>
</dbReference>
<comment type="caution">
    <text evidence="2">The sequence shown here is derived from an EMBL/GenBank/DDBJ whole genome shotgun (WGS) entry which is preliminary data.</text>
</comment>
<evidence type="ECO:0000313" key="3">
    <source>
        <dbReference type="Proteomes" id="UP001352263"/>
    </source>
</evidence>
<evidence type="ECO:0000259" key="1">
    <source>
        <dbReference type="Pfam" id="PF24737"/>
    </source>
</evidence>
<proteinExistence type="predicted"/>
<gene>
    <name evidence="2" type="ORF">RY831_14890</name>
</gene>
<reference evidence="2 3" key="1">
    <citation type="submission" date="2023-10" db="EMBL/GenBank/DDBJ databases">
        <title>Noviherbaspirillum sp. CPCC 100848 genome assembly.</title>
        <authorList>
            <person name="Li X.Y."/>
            <person name="Fang X.M."/>
        </authorList>
    </citation>
    <scope>NUCLEOTIDE SEQUENCE [LARGE SCALE GENOMIC DNA]</scope>
    <source>
        <strain evidence="2 3">CPCC 100848</strain>
    </source>
</reference>
<dbReference type="InterPro" id="IPR056105">
    <property type="entry name" value="DUF7688"/>
</dbReference>
<dbReference type="RefSeq" id="WP_326507165.1">
    <property type="nucleotide sequence ID" value="NZ_JAWIIV010000011.1"/>
</dbReference>
<dbReference type="EMBL" id="JAWIIV010000011">
    <property type="protein sequence ID" value="MEC4720447.1"/>
    <property type="molecule type" value="Genomic_DNA"/>
</dbReference>
<keyword evidence="3" id="KW-1185">Reference proteome</keyword>
<sequence>MTTTTYQLLVSGKTLLSADRTSAAVIFNNLSGANYADRGEHYANYLAGVAGDFLEDPKAIEIGMALEIQDRYGGPIATTTIGGGLRVRTSDIRPLTPAVNQCDGERITKPYEPDWEELEVICSCASVDEAMDRFYKSDRLNRPGGTRERLIADRAQTVKQHGFDCLASHHDSVNGRALYIRSSEGRFTVLSCTARNR</sequence>
<evidence type="ECO:0000313" key="2">
    <source>
        <dbReference type="EMBL" id="MEC4720447.1"/>
    </source>
</evidence>
<feature type="domain" description="DUF7688" evidence="1">
    <location>
        <begin position="12"/>
        <end position="50"/>
    </location>
</feature>
<dbReference type="Proteomes" id="UP001352263">
    <property type="component" value="Unassembled WGS sequence"/>
</dbReference>
<protein>
    <recommendedName>
        <fullName evidence="1">DUF7688 domain-containing protein</fullName>
    </recommendedName>
</protein>
<accession>A0ABU6JB07</accession>
<name>A0ABU6JB07_9BURK</name>
<organism evidence="2 3">
    <name type="scientific">Noviherbaspirillum album</name>
    <dbReference type="NCBI Taxonomy" id="3080276"/>
    <lineage>
        <taxon>Bacteria</taxon>
        <taxon>Pseudomonadati</taxon>
        <taxon>Pseudomonadota</taxon>
        <taxon>Betaproteobacteria</taxon>
        <taxon>Burkholderiales</taxon>
        <taxon>Oxalobacteraceae</taxon>
        <taxon>Noviherbaspirillum</taxon>
    </lineage>
</organism>